<organism evidence="1 2">
    <name type="scientific">Rossellomorea pakistanensis</name>
    <dbReference type="NCBI Taxonomy" id="992288"/>
    <lineage>
        <taxon>Bacteria</taxon>
        <taxon>Bacillati</taxon>
        <taxon>Bacillota</taxon>
        <taxon>Bacilli</taxon>
        <taxon>Bacillales</taxon>
        <taxon>Bacillaceae</taxon>
        <taxon>Rossellomorea</taxon>
    </lineage>
</organism>
<gene>
    <name evidence="1" type="ORF">JOC86_000976</name>
</gene>
<dbReference type="Gene3D" id="3.90.1200.10">
    <property type="match status" value="1"/>
</dbReference>
<dbReference type="InterPro" id="IPR006748">
    <property type="entry name" value="NH2Glyco/OHUrea_AB-resist_kin"/>
</dbReference>
<dbReference type="InterPro" id="IPR011009">
    <property type="entry name" value="Kinase-like_dom_sf"/>
</dbReference>
<comment type="caution">
    <text evidence="1">The sequence shown here is derived from an EMBL/GenBank/DDBJ whole genome shotgun (WGS) entry which is preliminary data.</text>
</comment>
<dbReference type="Proteomes" id="UP001646157">
    <property type="component" value="Unassembled WGS sequence"/>
</dbReference>
<dbReference type="Pfam" id="PF04655">
    <property type="entry name" value="APH_6_hur"/>
    <property type="match status" value="1"/>
</dbReference>
<dbReference type="EMBL" id="JAFBDZ010000001">
    <property type="protein sequence ID" value="MBM7584439.1"/>
    <property type="molecule type" value="Genomic_DNA"/>
</dbReference>
<protein>
    <submittedName>
        <fullName evidence="1">Streptomycin 6-kinase</fullName>
    </submittedName>
</protein>
<accession>A0ABS2N9E7</accession>
<proteinExistence type="predicted"/>
<evidence type="ECO:0000313" key="1">
    <source>
        <dbReference type="EMBL" id="MBM7584439.1"/>
    </source>
</evidence>
<sequence length="113" mass="12766">MLQHLQPGASLKSIEDDLETVRVTGEVLSSLWTAAPVNHGFLTVKERADYLHNLREELADKAMYLPTRAIDKARTWFSELLASVSTDYVLHGDLHHGNILYSEENGWMGGYRP</sequence>
<reference evidence="1 2" key="1">
    <citation type="submission" date="2021-01" db="EMBL/GenBank/DDBJ databases">
        <title>Genomic Encyclopedia of Type Strains, Phase IV (KMG-IV): sequencing the most valuable type-strain genomes for metagenomic binning, comparative biology and taxonomic classification.</title>
        <authorList>
            <person name="Goeker M."/>
        </authorList>
    </citation>
    <scope>NUCLEOTIDE SEQUENCE [LARGE SCALE GENOMIC DNA]</scope>
    <source>
        <strain evidence="1 2">DSM 24834</strain>
    </source>
</reference>
<evidence type="ECO:0000313" key="2">
    <source>
        <dbReference type="Proteomes" id="UP001646157"/>
    </source>
</evidence>
<dbReference type="RefSeq" id="WP_205168597.1">
    <property type="nucleotide sequence ID" value="NZ_JAFBDZ010000001.1"/>
</dbReference>
<dbReference type="SUPFAM" id="SSF56112">
    <property type="entry name" value="Protein kinase-like (PK-like)"/>
    <property type="match status" value="1"/>
</dbReference>
<keyword evidence="2" id="KW-1185">Reference proteome</keyword>
<name>A0ABS2N9E7_9BACI</name>